<dbReference type="RefSeq" id="WP_211372689.1">
    <property type="nucleotide sequence ID" value="NZ_BAAATQ010000258.1"/>
</dbReference>
<dbReference type="PANTHER" id="PTHR43606:SF2">
    <property type="entry name" value="ALKALINE PHOSPHATASE FAMILY PROTEIN (AFU_ORTHOLOGUE AFUA_5G03860)"/>
    <property type="match status" value="1"/>
</dbReference>
<protein>
    <submittedName>
        <fullName evidence="3">Alkaline phosphatase D</fullName>
    </submittedName>
</protein>
<keyword evidence="4" id="KW-1185">Reference proteome</keyword>
<dbReference type="PANTHER" id="PTHR43606">
    <property type="entry name" value="PHOSPHATASE, PUTATIVE (AFU_ORTHOLOGUE AFUA_6G08710)-RELATED"/>
    <property type="match status" value="1"/>
</dbReference>
<dbReference type="Gene3D" id="3.60.21.70">
    <property type="entry name" value="PhoD-like phosphatase"/>
    <property type="match status" value="1"/>
</dbReference>
<feature type="region of interest" description="Disordered" evidence="1">
    <location>
        <begin position="338"/>
        <end position="365"/>
    </location>
</feature>
<feature type="domain" description="PhoD-like phosphatase metallophosphatase" evidence="2">
    <location>
        <begin position="1"/>
        <end position="331"/>
    </location>
</feature>
<dbReference type="Pfam" id="PF09423">
    <property type="entry name" value="PhoD"/>
    <property type="match status" value="1"/>
</dbReference>
<evidence type="ECO:0000256" key="1">
    <source>
        <dbReference type="SAM" id="MobiDB-lite"/>
    </source>
</evidence>
<dbReference type="InterPro" id="IPR052900">
    <property type="entry name" value="Phospholipid_Metab_Enz"/>
</dbReference>
<comment type="caution">
    <text evidence="3">The sequence shown here is derived from an EMBL/GenBank/DDBJ whole genome shotgun (WGS) entry which is preliminary data.</text>
</comment>
<proteinExistence type="predicted"/>
<accession>A0A562II72</accession>
<dbReference type="CDD" id="cd07389">
    <property type="entry name" value="MPP_PhoD"/>
    <property type="match status" value="1"/>
</dbReference>
<organism evidence="3 4">
    <name type="scientific">Micromonospora olivasterospora</name>
    <dbReference type="NCBI Taxonomy" id="1880"/>
    <lineage>
        <taxon>Bacteria</taxon>
        <taxon>Bacillati</taxon>
        <taxon>Actinomycetota</taxon>
        <taxon>Actinomycetes</taxon>
        <taxon>Micromonosporales</taxon>
        <taxon>Micromonosporaceae</taxon>
        <taxon>Micromonospora</taxon>
    </lineage>
</organism>
<dbReference type="InterPro" id="IPR038607">
    <property type="entry name" value="PhoD-like_sf"/>
</dbReference>
<dbReference type="EMBL" id="VLKE01000001">
    <property type="protein sequence ID" value="TWH70453.1"/>
    <property type="molecule type" value="Genomic_DNA"/>
</dbReference>
<dbReference type="InterPro" id="IPR029052">
    <property type="entry name" value="Metallo-depent_PP-like"/>
</dbReference>
<dbReference type="Proteomes" id="UP000319825">
    <property type="component" value="Unassembled WGS sequence"/>
</dbReference>
<dbReference type="SUPFAM" id="SSF56300">
    <property type="entry name" value="Metallo-dependent phosphatases"/>
    <property type="match status" value="1"/>
</dbReference>
<dbReference type="InterPro" id="IPR018946">
    <property type="entry name" value="PhoD-like_MPP"/>
</dbReference>
<evidence type="ECO:0000313" key="4">
    <source>
        <dbReference type="Proteomes" id="UP000319825"/>
    </source>
</evidence>
<evidence type="ECO:0000313" key="3">
    <source>
        <dbReference type="EMBL" id="TWH70453.1"/>
    </source>
</evidence>
<sequence>MAEFDLDLVLHLGDYIYEGDPRTEAVRQHNPSSGTAVDAGQLSTLADFRNRHALYRTDGQLQAAHRAFPFVAIWDDHEAEDNYADLDDSQDDLPYAQRHQTRQEFAVQRANAYQAWYEHTPIRASYLPGSPGLRIYRRLDFGTLLRLNMLDTRQYRTNQPGDAPGDLGPLALGAANAAGTLTGPEQESWLLDGLRASPALWNVLGQQVMMAAARFLNPPPASVGNLDQWDGYSPQRARLLSAVRASGATNPVVLAGDIHSTWVSDLKLNFDDPASPVVATEFVSTSITSDFPAELLPVVEGSNPAFNPWVRYFNGRTHGWLRMDVDRSRWLTEERSVASVDSPDAPASTTARWEVEAGRPGAVPA</sequence>
<evidence type="ECO:0000259" key="2">
    <source>
        <dbReference type="Pfam" id="PF09423"/>
    </source>
</evidence>
<dbReference type="AlphaFoldDB" id="A0A562II72"/>
<reference evidence="3 4" key="1">
    <citation type="submission" date="2019-07" db="EMBL/GenBank/DDBJ databases">
        <title>R&amp;d 2014.</title>
        <authorList>
            <person name="Klenk H.-P."/>
        </authorList>
    </citation>
    <scope>NUCLEOTIDE SEQUENCE [LARGE SCALE GENOMIC DNA]</scope>
    <source>
        <strain evidence="3 4">DSM 43868</strain>
    </source>
</reference>
<gene>
    <name evidence="3" type="ORF">JD77_05478</name>
</gene>
<name>A0A562II72_MICOL</name>